<name>A0A2N8KCR3_9BURK</name>
<dbReference type="GO" id="GO:0003676">
    <property type="term" value="F:nucleic acid binding"/>
    <property type="evidence" value="ECO:0007669"/>
    <property type="project" value="InterPro"/>
</dbReference>
<evidence type="ECO:0000256" key="2">
    <source>
        <dbReference type="HAMAP-Rule" id="MF_00048"/>
    </source>
</evidence>
<dbReference type="PANTHER" id="PTHR34039">
    <property type="entry name" value="UPF0102 PROTEIN YRAN"/>
    <property type="match status" value="1"/>
</dbReference>
<reference evidence="4 5" key="1">
    <citation type="submission" date="2018-01" db="EMBL/GenBank/DDBJ databases">
        <title>The draft genome of an aniline degradation strain ANB-1.</title>
        <authorList>
            <person name="Zhang L."/>
            <person name="Jiang J."/>
        </authorList>
    </citation>
    <scope>NUCLEOTIDE SEQUENCE [LARGE SCALE GENOMIC DNA]</scope>
    <source>
        <strain evidence="4 5">ANB-1</strain>
    </source>
</reference>
<dbReference type="EMBL" id="POQS01000007">
    <property type="protein sequence ID" value="PND31254.1"/>
    <property type="molecule type" value="Genomic_DNA"/>
</dbReference>
<dbReference type="Gene3D" id="3.40.1350.10">
    <property type="match status" value="1"/>
</dbReference>
<dbReference type="RefSeq" id="WP_102775219.1">
    <property type="nucleotide sequence ID" value="NZ_POQS01000007.1"/>
</dbReference>
<sequence length="159" mass="17610">MNDETLRLACELALAARRRAAKRRRRAPSTPAPRPCPQRSPTQRSGDRHEAAALRLLLARGLTLLARNLRTPAGEIDLAMRDGDTLVFVEVRARRAGRYGGAAASIGAEKQARLARAAAHWLPELARRHWHGRLPPARFDAVVFEAGRAEWLRAAFALD</sequence>
<dbReference type="InterPro" id="IPR011335">
    <property type="entry name" value="Restrct_endonuc-II-like"/>
</dbReference>
<dbReference type="PANTHER" id="PTHR34039:SF1">
    <property type="entry name" value="UPF0102 PROTEIN YRAN"/>
    <property type="match status" value="1"/>
</dbReference>
<gene>
    <name evidence="4" type="ORF">C1I89_25765</name>
</gene>
<dbReference type="InterPro" id="IPR003509">
    <property type="entry name" value="UPF0102_YraN-like"/>
</dbReference>
<organism evidence="4 5">
    <name type="scientific">Achromobacter pulmonis</name>
    <dbReference type="NCBI Taxonomy" id="1389932"/>
    <lineage>
        <taxon>Bacteria</taxon>
        <taxon>Pseudomonadati</taxon>
        <taxon>Pseudomonadota</taxon>
        <taxon>Betaproteobacteria</taxon>
        <taxon>Burkholderiales</taxon>
        <taxon>Alcaligenaceae</taxon>
        <taxon>Achromobacter</taxon>
    </lineage>
</organism>
<comment type="caution">
    <text evidence="4">The sequence shown here is derived from an EMBL/GenBank/DDBJ whole genome shotgun (WGS) entry which is preliminary data.</text>
</comment>
<dbReference type="HAMAP" id="MF_00048">
    <property type="entry name" value="UPF0102"/>
    <property type="match status" value="1"/>
</dbReference>
<dbReference type="InterPro" id="IPR011856">
    <property type="entry name" value="tRNA_endonuc-like_dom_sf"/>
</dbReference>
<proteinExistence type="inferred from homology"/>
<dbReference type="Pfam" id="PF02021">
    <property type="entry name" value="UPF0102"/>
    <property type="match status" value="1"/>
</dbReference>
<dbReference type="Proteomes" id="UP000235994">
    <property type="component" value="Unassembled WGS sequence"/>
</dbReference>
<dbReference type="NCBIfam" id="NF009150">
    <property type="entry name" value="PRK12497.1-3"/>
    <property type="match status" value="1"/>
</dbReference>
<evidence type="ECO:0000256" key="1">
    <source>
        <dbReference type="ARBA" id="ARBA00006738"/>
    </source>
</evidence>
<evidence type="ECO:0000256" key="3">
    <source>
        <dbReference type="SAM" id="MobiDB-lite"/>
    </source>
</evidence>
<protein>
    <recommendedName>
        <fullName evidence="2">UPF0102 protein C1I89_25765</fullName>
    </recommendedName>
</protein>
<accession>A0A2N8KCR3</accession>
<feature type="region of interest" description="Disordered" evidence="3">
    <location>
        <begin position="19"/>
        <end position="48"/>
    </location>
</feature>
<evidence type="ECO:0000313" key="5">
    <source>
        <dbReference type="Proteomes" id="UP000235994"/>
    </source>
</evidence>
<comment type="similarity">
    <text evidence="1 2">Belongs to the UPF0102 family.</text>
</comment>
<dbReference type="SUPFAM" id="SSF52980">
    <property type="entry name" value="Restriction endonuclease-like"/>
    <property type="match status" value="1"/>
</dbReference>
<dbReference type="NCBIfam" id="TIGR00252">
    <property type="entry name" value="YraN family protein"/>
    <property type="match status" value="1"/>
</dbReference>
<evidence type="ECO:0000313" key="4">
    <source>
        <dbReference type="EMBL" id="PND31254.1"/>
    </source>
</evidence>
<keyword evidence="5" id="KW-1185">Reference proteome</keyword>
<dbReference type="AlphaFoldDB" id="A0A2N8KCR3"/>